<gene>
    <name evidence="1" type="primary">dnaN</name>
    <name evidence="1" type="ORF">WKI47_13915</name>
</gene>
<keyword evidence="1" id="KW-0548">Nucleotidyltransferase</keyword>
<name>A0ACC6PDX7_9BACL</name>
<proteinExistence type="predicted"/>
<dbReference type="EC" id="2.7.7.7" evidence="1"/>
<accession>A0ACC6PDX7</accession>
<evidence type="ECO:0000313" key="2">
    <source>
        <dbReference type="Proteomes" id="UP001380953"/>
    </source>
</evidence>
<dbReference type="Proteomes" id="UP001380953">
    <property type="component" value="Unassembled WGS sequence"/>
</dbReference>
<keyword evidence="2" id="KW-1185">Reference proteome</keyword>
<protein>
    <submittedName>
        <fullName evidence="1">DNA polymerase III subunit beta</fullName>
        <ecNumber evidence="1">2.7.7.7</ecNumber>
    </submittedName>
</protein>
<keyword evidence="1" id="KW-0808">Transferase</keyword>
<organism evidence="1 2">
    <name type="scientific">Saccharibacillus sacchari</name>
    <dbReference type="NCBI Taxonomy" id="456493"/>
    <lineage>
        <taxon>Bacteria</taxon>
        <taxon>Bacillati</taxon>
        <taxon>Bacillota</taxon>
        <taxon>Bacilli</taxon>
        <taxon>Bacillales</taxon>
        <taxon>Paenibacillaceae</taxon>
        <taxon>Saccharibacillus</taxon>
    </lineage>
</organism>
<reference evidence="1" key="1">
    <citation type="submission" date="2024-03" db="EMBL/GenBank/DDBJ databases">
        <title>Whole genome sequecning of epiphytes from Marcgravia umbellata leaves.</title>
        <authorList>
            <person name="Kumar G."/>
            <person name="Savka M.A."/>
        </authorList>
    </citation>
    <scope>NUCLEOTIDE SEQUENCE</scope>
    <source>
        <strain evidence="1">RIT_BL5</strain>
    </source>
</reference>
<dbReference type="EMBL" id="JBBKAR010000035">
    <property type="protein sequence ID" value="MEJ8304998.1"/>
    <property type="molecule type" value="Genomic_DNA"/>
</dbReference>
<evidence type="ECO:0000313" key="1">
    <source>
        <dbReference type="EMBL" id="MEJ8304998.1"/>
    </source>
</evidence>
<sequence length="382" mass="41613">MLIEIAKSSLIYAVQNVVKALSSNPAQPASAAIRIRADLNGVTLTASGASMKIRIVLPRDDTSANVRQAGSIAVSAHHFYRTIRRLEEGTVTLEVREPLMLTIASSRFRMRLCGIGDAEFDNNGLAKEAFSVRFRIDGTTFGSAIRQVAKAASLSENRPILTGLLLECDQAKLRLTATDGIRLASRSLDIETLEGGGSQAIVPAKTLNEIAKMLKQAGKAVEVELSRNRATFVADRLHIEANLLSGNFPSVKSVDSASGLCEFKVDRAEWLQALERVTIVAEDQIVRLAADRTRLHLSSKAPAIGEVEHEVPLQAMVGGSFVLSLNGKLLTDIVRGSDCAFFRITYTGPMTPLVIRPDDLSESSLFLITSVRTQESWRREER</sequence>
<comment type="caution">
    <text evidence="1">The sequence shown here is derived from an EMBL/GenBank/DDBJ whole genome shotgun (WGS) entry which is preliminary data.</text>
</comment>